<dbReference type="GO" id="GO:0009535">
    <property type="term" value="C:chloroplast thylakoid membrane"/>
    <property type="evidence" value="ECO:0007669"/>
    <property type="project" value="UniProtKB-SubCell"/>
</dbReference>
<evidence type="ECO:0000256" key="10">
    <source>
        <dbReference type="ARBA" id="ARBA00023136"/>
    </source>
</evidence>
<comment type="subcellular location">
    <subcellularLocation>
        <location evidence="1">Plastid</location>
        <location evidence="1">Chloroplast thylakoid membrane</location>
        <topology evidence="1">Multi-pass membrane protein</topology>
    </subcellularLocation>
</comment>
<dbReference type="FunFam" id="3.40.250.10:FF:000044">
    <property type="entry name" value="Rhodanese-like domain-containing protein 4, chloroplastic"/>
    <property type="match status" value="1"/>
</dbReference>
<keyword evidence="16" id="KW-1185">Reference proteome</keyword>
<comment type="subunit">
    <text evidence="12">Component of high molecular weight thylakoid LFNRs-containing protein complexes containing LIR1, LFNR1, LFNR2, TIC62 and TROL proteins.</text>
</comment>
<evidence type="ECO:0000256" key="14">
    <source>
        <dbReference type="SAM" id="MobiDB-lite"/>
    </source>
</evidence>
<evidence type="ECO:0000256" key="8">
    <source>
        <dbReference type="ARBA" id="ARBA00022946"/>
    </source>
</evidence>
<organism evidence="15 16">
    <name type="scientific">Musa troglodytarum</name>
    <name type="common">fe'i banana</name>
    <dbReference type="NCBI Taxonomy" id="320322"/>
    <lineage>
        <taxon>Eukaryota</taxon>
        <taxon>Viridiplantae</taxon>
        <taxon>Streptophyta</taxon>
        <taxon>Embryophyta</taxon>
        <taxon>Tracheophyta</taxon>
        <taxon>Spermatophyta</taxon>
        <taxon>Magnoliopsida</taxon>
        <taxon>Liliopsida</taxon>
        <taxon>Zingiberales</taxon>
        <taxon>Musaceae</taxon>
        <taxon>Musa</taxon>
    </lineage>
</organism>
<dbReference type="FunFam" id="3.40.50.2000:FF:000054">
    <property type="entry name" value="Glycosyltransferase"/>
    <property type="match status" value="1"/>
</dbReference>
<dbReference type="PANTHER" id="PTHR47377:SF1">
    <property type="entry name" value="RHODANESE-LIKE DOMAIN-CONTAINING PROTEIN 4, CHLOROPLASTIC"/>
    <property type="match status" value="1"/>
</dbReference>
<dbReference type="Proteomes" id="UP001055439">
    <property type="component" value="Chromosome 9"/>
</dbReference>
<dbReference type="OrthoDB" id="5835829at2759"/>
<feature type="region of interest" description="Disordered" evidence="14">
    <location>
        <begin position="452"/>
        <end position="494"/>
    </location>
</feature>
<name>A0A9E7LB30_9LILI</name>
<dbReference type="SUPFAM" id="SSF53756">
    <property type="entry name" value="UDP-Glycosyltransferase/glycogen phosphorylase"/>
    <property type="match status" value="1"/>
</dbReference>
<dbReference type="InterPro" id="IPR002213">
    <property type="entry name" value="UDP_glucos_trans"/>
</dbReference>
<dbReference type="Pfam" id="PF00201">
    <property type="entry name" value="UDPGT"/>
    <property type="match status" value="1"/>
</dbReference>
<evidence type="ECO:0000313" key="16">
    <source>
        <dbReference type="Proteomes" id="UP001055439"/>
    </source>
</evidence>
<dbReference type="GO" id="GO:0008194">
    <property type="term" value="F:UDP-glycosyltransferase activity"/>
    <property type="evidence" value="ECO:0007669"/>
    <property type="project" value="InterPro"/>
</dbReference>
<keyword evidence="9" id="KW-1133">Transmembrane helix</keyword>
<accession>A0A9E7LB30</accession>
<sequence>MELPVFYEIPNNSYPHKLRHTAKASSYLIFYPHGKQPFAIPSHHYKAHEWSDKLTPSFPRETSLRPSQSCSQDPHGRFSTVLLVPACGSLFRRLGDQENYAMEVLNAAGLAPVASLHKATPSLERRPEPRRLLQFRLPKLAALSSIFGAGGLAKALTYEEALDQSVGSSSLDFDVGGLLDGIVNFGTENPLLLGGGALVLAVPLILSQILKKPKNWGVASAKSAYAKLSEDGNAQLLDIREGNDFKEVGRPDLRESKKKAVAIAYRGEDKPRFLKKLELKFKDPTNTTLFILDKFDGKSELVAELVTVNGFKAAYAIKDGAEGARGWMKSGLPWLEPKKTLTLDFGDLKDAVTSGFGDGSDGLPITLALAAATGLGILAFTEIETLLQVLGSAALVQLFTKRFLFAEDRKVTLRQLDEFLNTKVAPKELVDEIKMIGQALLPADTNVKASLPAPTDASAAPAPTQKTDAVTSTEPLPAVNSVPNAEVKEELPPVPPRPLSPYPYCGLQLTLSYTSLAMENGNGTAATCLRRPHVAMLPTPGIGHLMPLAELAKLLVDCHGFSITIITLAVSASKAQAALLSSLPPDISSFALAPVPLHDLPPDAHIETTMSIAIVRSLPDLRDALSRLRSSTNLVAFVTDLFGTDAFPVVRELGVPPHILFPSNLLTLSLFLHLPELDATTNCEYRDLPEPLRLPGCVPIPGPDVLHPLQDRSNDANRWTVHHGHRYREAEGILVNSFEAMEPEAAKMLRQHEPGRPPVYLVGPLTQSRTAKADEGLECLRWLDQQPPGSVLFVSFGSGGTLSTAQLAELALGLELSGQRFLWVVRSPSDCGDSSEAYFTVQSKKDPFRFLPTGFVDRTREVGLLVPSWAPQVAVLNHAATGGFLSHCGWNSTLESVQAGVAMVAWPLFAEQRQNAVLLAEGARIALRVRAAEGGLVPREEVGLVVRELMEGDKGKVARRLVAELREAAARGLEEGGLADKALDEVANKWKTTN</sequence>
<dbReference type="InterPro" id="IPR044240">
    <property type="entry name" value="STR4-like"/>
</dbReference>
<evidence type="ECO:0000256" key="2">
    <source>
        <dbReference type="ARBA" id="ARBA00009995"/>
    </source>
</evidence>
<reference evidence="15" key="1">
    <citation type="submission" date="2022-05" db="EMBL/GenBank/DDBJ databases">
        <title>The Musa troglodytarum L. genome provides insights into the mechanism of non-climacteric behaviour and enrichment of carotenoids.</title>
        <authorList>
            <person name="Wang J."/>
        </authorList>
    </citation>
    <scope>NUCLEOTIDE SEQUENCE</scope>
    <source>
        <tissue evidence="15">Leaf</tissue>
    </source>
</reference>
<dbReference type="Gene3D" id="3.40.50.2000">
    <property type="entry name" value="Glycogen Phosphorylase B"/>
    <property type="match status" value="2"/>
</dbReference>
<evidence type="ECO:0000313" key="15">
    <source>
        <dbReference type="EMBL" id="URE46941.1"/>
    </source>
</evidence>
<evidence type="ECO:0000256" key="1">
    <source>
        <dbReference type="ARBA" id="ARBA00004454"/>
    </source>
</evidence>
<evidence type="ECO:0000256" key="5">
    <source>
        <dbReference type="ARBA" id="ARBA00022676"/>
    </source>
</evidence>
<evidence type="ECO:0000256" key="13">
    <source>
        <dbReference type="ARBA" id="ARBA00070712"/>
    </source>
</evidence>
<proteinExistence type="inferred from homology"/>
<feature type="compositionally biased region" description="Low complexity" evidence="14">
    <location>
        <begin position="452"/>
        <end position="464"/>
    </location>
</feature>
<gene>
    <name evidence="15" type="ORF">MUK42_14827</name>
</gene>
<keyword evidence="5" id="KW-0328">Glycosyltransferase</keyword>
<evidence type="ECO:0000256" key="3">
    <source>
        <dbReference type="ARBA" id="ARBA00022528"/>
    </source>
</evidence>
<dbReference type="PANTHER" id="PTHR47377">
    <property type="entry name" value="RHODANESE-LIKE DOMAIN-CONTAINING PROTEIN 4, CHLOROPLASTIC"/>
    <property type="match status" value="1"/>
</dbReference>
<dbReference type="CDD" id="cd03784">
    <property type="entry name" value="GT1_Gtf-like"/>
    <property type="match status" value="1"/>
</dbReference>
<evidence type="ECO:0000256" key="11">
    <source>
        <dbReference type="ARBA" id="ARBA00058574"/>
    </source>
</evidence>
<dbReference type="FunFam" id="3.40.50.2000:FF:000051">
    <property type="entry name" value="Glycosyltransferase"/>
    <property type="match status" value="1"/>
</dbReference>
<dbReference type="AlphaFoldDB" id="A0A9E7LB30"/>
<keyword evidence="6" id="KW-0808">Transferase</keyword>
<evidence type="ECO:0000256" key="7">
    <source>
        <dbReference type="ARBA" id="ARBA00022692"/>
    </source>
</evidence>
<evidence type="ECO:0000256" key="12">
    <source>
        <dbReference type="ARBA" id="ARBA00064364"/>
    </source>
</evidence>
<evidence type="ECO:0000256" key="9">
    <source>
        <dbReference type="ARBA" id="ARBA00022989"/>
    </source>
</evidence>
<dbReference type="Gene3D" id="3.40.250.10">
    <property type="entry name" value="Rhodanese-like domain"/>
    <property type="match status" value="1"/>
</dbReference>
<keyword evidence="4" id="KW-0934">Plastid</keyword>
<evidence type="ECO:0000256" key="6">
    <source>
        <dbReference type="ARBA" id="ARBA00022679"/>
    </source>
</evidence>
<evidence type="ECO:0000256" key="4">
    <source>
        <dbReference type="ARBA" id="ARBA00022640"/>
    </source>
</evidence>
<dbReference type="EMBL" id="CP097511">
    <property type="protein sequence ID" value="URE46941.1"/>
    <property type="molecule type" value="Genomic_DNA"/>
</dbReference>
<keyword evidence="10" id="KW-0472">Membrane</keyword>
<keyword evidence="8" id="KW-0809">Transit peptide</keyword>
<protein>
    <recommendedName>
        <fullName evidence="13">Protein THYLAKOID RHODANESE-LIKE, chloroplastic</fullName>
    </recommendedName>
</protein>
<comment type="function">
    <text evidence="11">Rhodanese domain-containing protein required for anchoring ferredoxin--NADP reductase to the thylakoid membranes and sustaining efficient linear electron flow (LEF).</text>
</comment>
<keyword evidence="7" id="KW-0812">Transmembrane</keyword>
<feature type="compositionally biased region" description="Polar residues" evidence="14">
    <location>
        <begin position="465"/>
        <end position="474"/>
    </location>
</feature>
<dbReference type="SUPFAM" id="SSF52821">
    <property type="entry name" value="Rhodanese/Cell cycle control phosphatase"/>
    <property type="match status" value="1"/>
</dbReference>
<keyword evidence="3" id="KW-0150">Chloroplast</keyword>
<comment type="similarity">
    <text evidence="2">Belongs to the UDP-glycosyltransferase family.</text>
</comment>
<dbReference type="InterPro" id="IPR036873">
    <property type="entry name" value="Rhodanese-like_dom_sf"/>
</dbReference>